<gene>
    <name evidence="3" type="ORF">BCR32DRAFT_269174</name>
</gene>
<evidence type="ECO:0000256" key="1">
    <source>
        <dbReference type="ARBA" id="ARBA00038101"/>
    </source>
</evidence>
<dbReference type="Proteomes" id="UP000193944">
    <property type="component" value="Unassembled WGS sequence"/>
</dbReference>
<dbReference type="STRING" id="1754192.A0A1Y1X273"/>
<dbReference type="PANTHER" id="PTHR11102">
    <property type="entry name" value="SEL-1-LIKE PROTEIN"/>
    <property type="match status" value="1"/>
</dbReference>
<reference evidence="3 4" key="1">
    <citation type="submission" date="2016-08" db="EMBL/GenBank/DDBJ databases">
        <title>A Parts List for Fungal Cellulosomes Revealed by Comparative Genomics.</title>
        <authorList>
            <consortium name="DOE Joint Genome Institute"/>
            <person name="Haitjema C.H."/>
            <person name="Gilmore S.P."/>
            <person name="Henske J.K."/>
            <person name="Solomon K.V."/>
            <person name="De Groot R."/>
            <person name="Kuo A."/>
            <person name="Mondo S.J."/>
            <person name="Salamov A.A."/>
            <person name="Labutti K."/>
            <person name="Zhao Z."/>
            <person name="Chiniquy J."/>
            <person name="Barry K."/>
            <person name="Brewer H.M."/>
            <person name="Purvine S.O."/>
            <person name="Wright A.T."/>
            <person name="Boxma B."/>
            <person name="Van Alen T."/>
            <person name="Hackstein J.H."/>
            <person name="Baker S.E."/>
            <person name="Grigoriev I.V."/>
            <person name="O'Malley M.A."/>
        </authorList>
    </citation>
    <scope>NUCLEOTIDE SEQUENCE [LARGE SCALE GENOMIC DNA]</scope>
    <source>
        <strain evidence="3 4">S4</strain>
    </source>
</reference>
<dbReference type="GO" id="GO:0005789">
    <property type="term" value="C:endoplasmic reticulum membrane"/>
    <property type="evidence" value="ECO:0007669"/>
    <property type="project" value="TreeGrafter"/>
</dbReference>
<dbReference type="Pfam" id="PF08238">
    <property type="entry name" value="Sel1"/>
    <property type="match status" value="7"/>
</dbReference>
<dbReference type="SUPFAM" id="SSF81901">
    <property type="entry name" value="HCP-like"/>
    <property type="match status" value="3"/>
</dbReference>
<dbReference type="InterPro" id="IPR050767">
    <property type="entry name" value="Sel1_AlgK"/>
</dbReference>
<dbReference type="EMBL" id="MCFG01000161">
    <property type="protein sequence ID" value="ORX79883.1"/>
    <property type="molecule type" value="Genomic_DNA"/>
</dbReference>
<name>A0A1Y1X273_9FUNG</name>
<comment type="caution">
    <text evidence="3">The sequence shown here is derived from an EMBL/GenBank/DDBJ whole genome shotgun (WGS) entry which is preliminary data.</text>
</comment>
<dbReference type="OrthoDB" id="2148946at2759"/>
<feature type="compositionally biased region" description="Low complexity" evidence="2">
    <location>
        <begin position="127"/>
        <end position="145"/>
    </location>
</feature>
<keyword evidence="4" id="KW-1185">Reference proteome</keyword>
<evidence type="ECO:0000313" key="4">
    <source>
        <dbReference type="Proteomes" id="UP000193944"/>
    </source>
</evidence>
<evidence type="ECO:0000313" key="3">
    <source>
        <dbReference type="EMBL" id="ORX79883.1"/>
    </source>
</evidence>
<accession>A0A1Y1X273</accession>
<evidence type="ECO:0000256" key="2">
    <source>
        <dbReference type="SAM" id="MobiDB-lite"/>
    </source>
</evidence>
<sequence length="547" mass="62747">MTFNNLYYSKNEYDVDVNDMNIDSSNILDEDENEKIFKNYINSAYNGDVNCQKAAARCYMFGIGTEKNYRKACQFLKIAAHQKDIEAMIILAEGYNNGTFLLQEEFSDEEDYPDEDEVSSESEDSIRFSSSSSFSSDDSYLSDDIMTQDENDSKSSSNSNQIVPTIEKSYSLLNKSELQVLPSPNKTNNVYVPIYSNNNINNTNNNNNKNILITPTKTPNKLNPKTKVKRIYRKKVSLLNTFNNLKSPNIQKIQKTIIKNNLKEKRKNKYLNKKKKFSFHYRKMAAKYGDLSSIKYVAKAYDFGLDDIKLSHNGRLAEKYYKIAAKEYEDVDSLRRLGDIYYYHDDNTNKSNNKNKIISFNYYQKAALLGDLKASAKVAHCLYFGEGVPQNIQQAYKLLLKVAENNNDGQLMKYIGDEYFYGTDTTVTLSNKNKDSTIKPDLSVAFEYYYKAIKMKDASACKTVGNHHFLGIPKYLKSDPKKAIEYYEQAIDLGDYSVIKLIADCYLFGIGVKRNIDKAKKLYETLKENGLWEGEMPSPDAEIDLDI</sequence>
<comment type="similarity">
    <text evidence="1">Belongs to the sel-1 family.</text>
</comment>
<feature type="compositionally biased region" description="Acidic residues" evidence="2">
    <location>
        <begin position="108"/>
        <end position="123"/>
    </location>
</feature>
<dbReference type="SMART" id="SM00671">
    <property type="entry name" value="SEL1"/>
    <property type="match status" value="6"/>
</dbReference>
<protein>
    <submittedName>
        <fullName evidence="3">HCP-like protein</fullName>
    </submittedName>
</protein>
<dbReference type="GO" id="GO:0036503">
    <property type="term" value="P:ERAD pathway"/>
    <property type="evidence" value="ECO:0007669"/>
    <property type="project" value="TreeGrafter"/>
</dbReference>
<organism evidence="3 4">
    <name type="scientific">Anaeromyces robustus</name>
    <dbReference type="NCBI Taxonomy" id="1754192"/>
    <lineage>
        <taxon>Eukaryota</taxon>
        <taxon>Fungi</taxon>
        <taxon>Fungi incertae sedis</taxon>
        <taxon>Chytridiomycota</taxon>
        <taxon>Chytridiomycota incertae sedis</taxon>
        <taxon>Neocallimastigomycetes</taxon>
        <taxon>Neocallimastigales</taxon>
        <taxon>Neocallimastigaceae</taxon>
        <taxon>Anaeromyces</taxon>
    </lineage>
</organism>
<reference evidence="3 4" key="2">
    <citation type="submission" date="2016-08" db="EMBL/GenBank/DDBJ databases">
        <title>Pervasive Adenine N6-methylation of Active Genes in Fungi.</title>
        <authorList>
            <consortium name="DOE Joint Genome Institute"/>
            <person name="Mondo S.J."/>
            <person name="Dannebaum R.O."/>
            <person name="Kuo R.C."/>
            <person name="Labutti K."/>
            <person name="Haridas S."/>
            <person name="Kuo A."/>
            <person name="Salamov A."/>
            <person name="Ahrendt S.R."/>
            <person name="Lipzen A."/>
            <person name="Sullivan W."/>
            <person name="Andreopoulos W.B."/>
            <person name="Clum A."/>
            <person name="Lindquist E."/>
            <person name="Daum C."/>
            <person name="Ramamoorthy G.K."/>
            <person name="Gryganskyi A."/>
            <person name="Culley D."/>
            <person name="Magnuson J.K."/>
            <person name="James T.Y."/>
            <person name="O'Malley M.A."/>
            <person name="Stajich J.E."/>
            <person name="Spatafora J.W."/>
            <person name="Visel A."/>
            <person name="Grigoriev I.V."/>
        </authorList>
    </citation>
    <scope>NUCLEOTIDE SEQUENCE [LARGE SCALE GENOMIC DNA]</scope>
    <source>
        <strain evidence="3 4">S4</strain>
    </source>
</reference>
<feature type="region of interest" description="Disordered" evidence="2">
    <location>
        <begin position="108"/>
        <end position="161"/>
    </location>
</feature>
<proteinExistence type="inferred from homology"/>
<dbReference type="PANTHER" id="PTHR11102:SF147">
    <property type="entry name" value="SEL1L ADAPTOR SUBUNIT OF ERAD E3 UBIQUITIN LIGASE"/>
    <property type="match status" value="1"/>
</dbReference>
<dbReference type="Gene3D" id="1.25.40.10">
    <property type="entry name" value="Tetratricopeptide repeat domain"/>
    <property type="match status" value="3"/>
</dbReference>
<dbReference type="InterPro" id="IPR006597">
    <property type="entry name" value="Sel1-like"/>
</dbReference>
<dbReference type="InterPro" id="IPR011990">
    <property type="entry name" value="TPR-like_helical_dom_sf"/>
</dbReference>
<dbReference type="AlphaFoldDB" id="A0A1Y1X273"/>